<dbReference type="PANTHER" id="PTHR43047:SF72">
    <property type="entry name" value="OSMOSENSING HISTIDINE PROTEIN KINASE SLN1"/>
    <property type="match status" value="1"/>
</dbReference>
<keyword evidence="6" id="KW-0812">Transmembrane</keyword>
<organism evidence="9 10">
    <name type="scientific">Mucilaginibacter galii</name>
    <dbReference type="NCBI Taxonomy" id="2005073"/>
    <lineage>
        <taxon>Bacteria</taxon>
        <taxon>Pseudomonadati</taxon>
        <taxon>Bacteroidota</taxon>
        <taxon>Sphingobacteriia</taxon>
        <taxon>Sphingobacteriales</taxon>
        <taxon>Sphingobacteriaceae</taxon>
        <taxon>Mucilaginibacter</taxon>
    </lineage>
</organism>
<dbReference type="PANTHER" id="PTHR43047">
    <property type="entry name" value="TWO-COMPONENT HISTIDINE PROTEIN KINASE"/>
    <property type="match status" value="1"/>
</dbReference>
<dbReference type="InterPro" id="IPR011990">
    <property type="entry name" value="TPR-like_helical_dom_sf"/>
</dbReference>
<evidence type="ECO:0000256" key="4">
    <source>
        <dbReference type="ARBA" id="ARBA00022679"/>
    </source>
</evidence>
<keyword evidence="10" id="KW-1185">Reference proteome</keyword>
<comment type="caution">
    <text evidence="9">The sequence shown here is derived from an EMBL/GenBank/DDBJ whole genome shotgun (WGS) entry which is preliminary data.</text>
</comment>
<dbReference type="AlphaFoldDB" id="A0A917JA86"/>
<feature type="transmembrane region" description="Helical" evidence="6">
    <location>
        <begin position="415"/>
        <end position="435"/>
    </location>
</feature>
<dbReference type="SUPFAM" id="SSF47384">
    <property type="entry name" value="Homodimeric domain of signal transducing histidine kinase"/>
    <property type="match status" value="1"/>
</dbReference>
<evidence type="ECO:0000256" key="2">
    <source>
        <dbReference type="ARBA" id="ARBA00012438"/>
    </source>
</evidence>
<dbReference type="CDD" id="cd00075">
    <property type="entry name" value="HATPase"/>
    <property type="match status" value="1"/>
</dbReference>
<dbReference type="Gene3D" id="1.25.40.10">
    <property type="entry name" value="Tetratricopeptide repeat domain"/>
    <property type="match status" value="1"/>
</dbReference>
<proteinExistence type="predicted"/>
<dbReference type="SMART" id="SM00388">
    <property type="entry name" value="HisKA"/>
    <property type="match status" value="1"/>
</dbReference>
<dbReference type="SMART" id="SM00387">
    <property type="entry name" value="HATPase_c"/>
    <property type="match status" value="1"/>
</dbReference>
<dbReference type="Gene3D" id="3.30.565.10">
    <property type="entry name" value="Histidine kinase-like ATPase, C-terminal domain"/>
    <property type="match status" value="1"/>
</dbReference>
<reference evidence="9" key="1">
    <citation type="journal article" date="2014" name="Int. J. Syst. Evol. Microbiol.">
        <title>Complete genome sequence of Corynebacterium casei LMG S-19264T (=DSM 44701T), isolated from a smear-ripened cheese.</title>
        <authorList>
            <consortium name="US DOE Joint Genome Institute (JGI-PGF)"/>
            <person name="Walter F."/>
            <person name="Albersmeier A."/>
            <person name="Kalinowski J."/>
            <person name="Ruckert C."/>
        </authorList>
    </citation>
    <scope>NUCLEOTIDE SEQUENCE</scope>
    <source>
        <strain evidence="9">CCM 8711</strain>
    </source>
</reference>
<dbReference type="Gene3D" id="1.10.287.130">
    <property type="match status" value="1"/>
</dbReference>
<keyword evidence="4" id="KW-0808">Transferase</keyword>
<feature type="domain" description="Histidine kinase" evidence="8">
    <location>
        <begin position="482"/>
        <end position="697"/>
    </location>
</feature>
<dbReference type="GO" id="GO:0000155">
    <property type="term" value="F:phosphorelay sensor kinase activity"/>
    <property type="evidence" value="ECO:0007669"/>
    <property type="project" value="InterPro"/>
</dbReference>
<dbReference type="InterPro" id="IPR019734">
    <property type="entry name" value="TPR_rpt"/>
</dbReference>
<protein>
    <recommendedName>
        <fullName evidence="2">histidine kinase</fullName>
        <ecNumber evidence="2">2.7.13.3</ecNumber>
    </recommendedName>
</protein>
<evidence type="ECO:0000256" key="5">
    <source>
        <dbReference type="ARBA" id="ARBA00022777"/>
    </source>
</evidence>
<evidence type="ECO:0000256" key="3">
    <source>
        <dbReference type="ARBA" id="ARBA00022553"/>
    </source>
</evidence>
<dbReference type="PROSITE" id="PS51257">
    <property type="entry name" value="PROKAR_LIPOPROTEIN"/>
    <property type="match status" value="1"/>
</dbReference>
<gene>
    <name evidence="9" type="ORF">GCM10011425_25960</name>
</gene>
<dbReference type="Pfam" id="PF02518">
    <property type="entry name" value="HATPase_c"/>
    <property type="match status" value="1"/>
</dbReference>
<keyword evidence="5 9" id="KW-0418">Kinase</keyword>
<evidence type="ECO:0000256" key="1">
    <source>
        <dbReference type="ARBA" id="ARBA00000085"/>
    </source>
</evidence>
<dbReference type="InterPro" id="IPR003661">
    <property type="entry name" value="HisK_dim/P_dom"/>
</dbReference>
<sequence length="700" mass="80210">MRFHYYRILPSTAQCLRATLIILLISVASSCRQNISKSPAAEAAYNTVLDSANHLFDSGRQSKAVQYLNSVSSRFENLTYNQRATNLTIHYNYYFHIKQDNRKAIYYADQLLELAKKASNQEDHASTYGLAKFYKGDALFRENKYNEAYLNYYQGKIASSQSKKLQNCLLSDYSYHMGMILYKQEHYRMAAGYFRTSFDELGTCEINFRVFYRGQEVLNNVGISYNNINELDSAQLYFDKALDYINNPPKKFIVADSLLSAARGVVYGNKASVFIKRKQLNQAKVLLKQSIAINSQKGFDNNDAVLSELKLVQLYEKQLQVDSMLLVLNNIELQLKTIKNDDAAAEWSRLMASYHQRKNQLPEAITYLRRYNTLKDTINKKMLALKTTDITGQLKRFERDYEFNQLKKTNELKNLYLIVAVVFFIMAVIILLLIYSNGLKSKKILNTMSELNREIHFKNIDLEKTMQKLEMSSQEKDRILRTVAHDLRNPIGGIAALSSTVIEEESCTPDQQTYLSLIKDTAYNSLELINEILEATNTNQDVIQKDWVEINAVITNSVELLRFKAAEKNQEIKLNVLDKPEETLLSREKIWRVVSNLISNAIKFSPVGAEIQVSLIKMGEDIEITVKDHGIGIPEEVKATVFNMFTEAKRPGTLGEKSFGLGLSICRHIIELHGGNIWFESEQQKGTTFHVKLYKVTKTA</sequence>
<feature type="signal peptide" evidence="7">
    <location>
        <begin position="1"/>
        <end position="30"/>
    </location>
</feature>
<dbReference type="SUPFAM" id="SSF55874">
    <property type="entry name" value="ATPase domain of HSP90 chaperone/DNA topoisomerase II/histidine kinase"/>
    <property type="match status" value="1"/>
</dbReference>
<dbReference type="InterPro" id="IPR004358">
    <property type="entry name" value="Sig_transdc_His_kin-like_C"/>
</dbReference>
<keyword evidence="3" id="KW-0597">Phosphoprotein</keyword>
<keyword evidence="7" id="KW-0732">Signal</keyword>
<dbReference type="RefSeq" id="WP_188417412.1">
    <property type="nucleotide sequence ID" value="NZ_BMDO01000007.1"/>
</dbReference>
<dbReference type="GO" id="GO:0005886">
    <property type="term" value="C:plasma membrane"/>
    <property type="evidence" value="ECO:0007669"/>
    <property type="project" value="TreeGrafter"/>
</dbReference>
<feature type="chain" id="PRO_5037540784" description="histidine kinase" evidence="7">
    <location>
        <begin position="31"/>
        <end position="700"/>
    </location>
</feature>
<evidence type="ECO:0000259" key="8">
    <source>
        <dbReference type="PROSITE" id="PS50109"/>
    </source>
</evidence>
<evidence type="ECO:0000256" key="7">
    <source>
        <dbReference type="SAM" id="SignalP"/>
    </source>
</evidence>
<dbReference type="PRINTS" id="PR00344">
    <property type="entry name" value="BCTRLSENSOR"/>
</dbReference>
<dbReference type="InterPro" id="IPR036890">
    <property type="entry name" value="HATPase_C_sf"/>
</dbReference>
<dbReference type="GO" id="GO:0009927">
    <property type="term" value="F:histidine phosphotransfer kinase activity"/>
    <property type="evidence" value="ECO:0007669"/>
    <property type="project" value="TreeGrafter"/>
</dbReference>
<dbReference type="EMBL" id="BMDO01000007">
    <property type="protein sequence ID" value="GGI51384.1"/>
    <property type="molecule type" value="Genomic_DNA"/>
</dbReference>
<dbReference type="SUPFAM" id="SSF48452">
    <property type="entry name" value="TPR-like"/>
    <property type="match status" value="1"/>
</dbReference>
<dbReference type="InterPro" id="IPR003594">
    <property type="entry name" value="HATPase_dom"/>
</dbReference>
<evidence type="ECO:0000256" key="6">
    <source>
        <dbReference type="SAM" id="Phobius"/>
    </source>
</evidence>
<dbReference type="InterPro" id="IPR036097">
    <property type="entry name" value="HisK_dim/P_sf"/>
</dbReference>
<dbReference type="SMART" id="SM00028">
    <property type="entry name" value="TPR"/>
    <property type="match status" value="4"/>
</dbReference>
<dbReference type="Proteomes" id="UP000662074">
    <property type="component" value="Unassembled WGS sequence"/>
</dbReference>
<comment type="catalytic activity">
    <reaction evidence="1">
        <text>ATP + protein L-histidine = ADP + protein N-phospho-L-histidine.</text>
        <dbReference type="EC" id="2.7.13.3"/>
    </reaction>
</comment>
<dbReference type="FunFam" id="3.30.565.10:FF:000006">
    <property type="entry name" value="Sensor histidine kinase WalK"/>
    <property type="match status" value="1"/>
</dbReference>
<name>A0A917JA86_9SPHI</name>
<evidence type="ECO:0000313" key="9">
    <source>
        <dbReference type="EMBL" id="GGI51384.1"/>
    </source>
</evidence>
<dbReference type="InterPro" id="IPR005467">
    <property type="entry name" value="His_kinase_dom"/>
</dbReference>
<reference evidence="9" key="2">
    <citation type="submission" date="2020-09" db="EMBL/GenBank/DDBJ databases">
        <authorList>
            <person name="Sun Q."/>
            <person name="Sedlacek I."/>
        </authorList>
    </citation>
    <scope>NUCLEOTIDE SEQUENCE</scope>
    <source>
        <strain evidence="9">CCM 8711</strain>
    </source>
</reference>
<dbReference type="Pfam" id="PF00512">
    <property type="entry name" value="HisKA"/>
    <property type="match status" value="1"/>
</dbReference>
<keyword evidence="6" id="KW-0472">Membrane</keyword>
<evidence type="ECO:0000313" key="10">
    <source>
        <dbReference type="Proteomes" id="UP000662074"/>
    </source>
</evidence>
<dbReference type="EC" id="2.7.13.3" evidence="2"/>
<keyword evidence="6" id="KW-1133">Transmembrane helix</keyword>
<dbReference type="CDD" id="cd00082">
    <property type="entry name" value="HisKA"/>
    <property type="match status" value="1"/>
</dbReference>
<accession>A0A917JA86</accession>
<dbReference type="PROSITE" id="PS50109">
    <property type="entry name" value="HIS_KIN"/>
    <property type="match status" value="1"/>
</dbReference>